<dbReference type="AlphaFoldDB" id="A0A840CRS2"/>
<feature type="transmembrane region" description="Helical" evidence="1">
    <location>
        <begin position="171"/>
        <end position="190"/>
    </location>
</feature>
<gene>
    <name evidence="2" type="ORF">GGR21_003276</name>
</gene>
<feature type="transmembrane region" description="Helical" evidence="1">
    <location>
        <begin position="265"/>
        <end position="292"/>
    </location>
</feature>
<dbReference type="NCBIfam" id="TIGR04370">
    <property type="entry name" value="glyco_rpt_poly"/>
    <property type="match status" value="1"/>
</dbReference>
<feature type="transmembrane region" description="Helical" evidence="1">
    <location>
        <begin position="39"/>
        <end position="56"/>
    </location>
</feature>
<feature type="transmembrane region" description="Helical" evidence="1">
    <location>
        <begin position="6"/>
        <end position="27"/>
    </location>
</feature>
<protein>
    <submittedName>
        <fullName evidence="2">Oligosaccharide repeat unit polymerase</fullName>
    </submittedName>
</protein>
<feature type="transmembrane region" description="Helical" evidence="1">
    <location>
        <begin position="93"/>
        <end position="112"/>
    </location>
</feature>
<keyword evidence="1" id="KW-0812">Transmembrane</keyword>
<sequence>MEPFIYLYVVLMLFLYPFLKFKTNEILKIEAPNKRKMLLLIKILTILQLFIILIQLPNVADIITSANWGELRNSQYDLEYKFWFSSIPIVSRFYGLVAGILPISIVLSFYFYFIDTYKNKWQSWFFYSTIIVVVLNQIVVAGRGSLLLFIVYIFSVFLLFYKKIPERKRKLIIKLSVVPIAIFIVFFVSVSQSRFGDAVSFETYRYAGESMINFNGKLYYELKDSTNGNAYFVLLTNIFDRDNAFKTVIEKWNYIENITGVDAHYFYTFIGAFLLEFGKIITFLIAIIFCIISSWVLRKNKTTTLPIILYYSIWGYMFSSGIFFFNLQNATGNFTIILLIFLMFYLKNKNAKKIYYENRSSYLSRSR</sequence>
<keyword evidence="3" id="KW-1185">Reference proteome</keyword>
<feature type="transmembrane region" description="Helical" evidence="1">
    <location>
        <begin position="304"/>
        <end position="324"/>
    </location>
</feature>
<feature type="transmembrane region" description="Helical" evidence="1">
    <location>
        <begin position="146"/>
        <end position="164"/>
    </location>
</feature>
<evidence type="ECO:0000313" key="3">
    <source>
        <dbReference type="Proteomes" id="UP000555103"/>
    </source>
</evidence>
<evidence type="ECO:0000256" key="1">
    <source>
        <dbReference type="SAM" id="Phobius"/>
    </source>
</evidence>
<accession>A0A840CRS2</accession>
<proteinExistence type="predicted"/>
<feature type="transmembrane region" description="Helical" evidence="1">
    <location>
        <begin position="124"/>
        <end position="140"/>
    </location>
</feature>
<keyword evidence="1" id="KW-0472">Membrane</keyword>
<name>A0A840CRS2_9BACT</name>
<evidence type="ECO:0000313" key="2">
    <source>
        <dbReference type="EMBL" id="MBB4037359.1"/>
    </source>
</evidence>
<feature type="transmembrane region" description="Helical" evidence="1">
    <location>
        <begin position="330"/>
        <end position="346"/>
    </location>
</feature>
<keyword evidence="1" id="KW-1133">Transmembrane helix</keyword>
<organism evidence="2 3">
    <name type="scientific">Dysgonomonas hofstadii</name>
    <dbReference type="NCBI Taxonomy" id="637886"/>
    <lineage>
        <taxon>Bacteria</taxon>
        <taxon>Pseudomonadati</taxon>
        <taxon>Bacteroidota</taxon>
        <taxon>Bacteroidia</taxon>
        <taxon>Bacteroidales</taxon>
        <taxon>Dysgonomonadaceae</taxon>
        <taxon>Dysgonomonas</taxon>
    </lineage>
</organism>
<reference evidence="2 3" key="1">
    <citation type="submission" date="2020-08" db="EMBL/GenBank/DDBJ databases">
        <title>Genomic Encyclopedia of Type Strains, Phase IV (KMG-IV): sequencing the most valuable type-strain genomes for metagenomic binning, comparative biology and taxonomic classification.</title>
        <authorList>
            <person name="Goeker M."/>
        </authorList>
    </citation>
    <scope>NUCLEOTIDE SEQUENCE [LARGE SCALE GENOMIC DNA]</scope>
    <source>
        <strain evidence="2 3">DSM 104969</strain>
    </source>
</reference>
<dbReference type="EMBL" id="JACIEP010000013">
    <property type="protein sequence ID" value="MBB4037359.1"/>
    <property type="molecule type" value="Genomic_DNA"/>
</dbReference>
<comment type="caution">
    <text evidence="2">The sequence shown here is derived from an EMBL/GenBank/DDBJ whole genome shotgun (WGS) entry which is preliminary data.</text>
</comment>
<dbReference type="Proteomes" id="UP000555103">
    <property type="component" value="Unassembled WGS sequence"/>
</dbReference>